<evidence type="ECO:0000313" key="2">
    <source>
        <dbReference type="Proteomes" id="UP000326570"/>
    </source>
</evidence>
<proteinExistence type="predicted"/>
<evidence type="ECO:0000313" key="1">
    <source>
        <dbReference type="EMBL" id="KAA9338790.1"/>
    </source>
</evidence>
<reference evidence="1 2" key="1">
    <citation type="submission" date="2019-09" db="EMBL/GenBank/DDBJ databases">
        <title>Genome sequence of Adhaeribacter sp. M2.</title>
        <authorList>
            <person name="Srinivasan S."/>
        </authorList>
    </citation>
    <scope>NUCLEOTIDE SEQUENCE [LARGE SCALE GENOMIC DNA]</scope>
    <source>
        <strain evidence="1 2">M2</strain>
    </source>
</reference>
<gene>
    <name evidence="1" type="ORF">F0P94_08310</name>
</gene>
<comment type="caution">
    <text evidence="1">The sequence shown here is derived from an EMBL/GenBank/DDBJ whole genome shotgun (WGS) entry which is preliminary data.</text>
</comment>
<dbReference type="Proteomes" id="UP000326570">
    <property type="component" value="Unassembled WGS sequence"/>
</dbReference>
<dbReference type="RefSeq" id="WP_150903423.1">
    <property type="nucleotide sequence ID" value="NZ_VTWT01000004.1"/>
</dbReference>
<name>A0A5N1IWT8_9BACT</name>
<organism evidence="1 2">
    <name type="scientific">Adhaeribacter soli</name>
    <dbReference type="NCBI Taxonomy" id="2607655"/>
    <lineage>
        <taxon>Bacteria</taxon>
        <taxon>Pseudomonadati</taxon>
        <taxon>Bacteroidota</taxon>
        <taxon>Cytophagia</taxon>
        <taxon>Cytophagales</taxon>
        <taxon>Hymenobacteraceae</taxon>
        <taxon>Adhaeribacter</taxon>
    </lineage>
</organism>
<dbReference type="AlphaFoldDB" id="A0A5N1IWT8"/>
<accession>A0A5N1IWT8</accession>
<protein>
    <submittedName>
        <fullName evidence="1">Uncharacterized protein</fullName>
    </submittedName>
</protein>
<sequence length="439" mass="49237">MPKNYPWQRRWLITNPDPAATTLPYELDNDGYVLSSKFITSLTAEPIGVTLDQLDQDLKCAVLLGEPGIGKSFELNKQRALLIGLPDHLFLDLGSVTTEDVLYREVMHSSKVELWLKVDSILTLWLDSLDEGLLHISKLQEAILRILRKLPIERLRLRITCRNAVWPSSFSEVLKSLWNIKKDLSSQQFAILLLSPLTQEQVREAVSQEGFNSDLFLAAIAQVDAQPLASSPVTLQLLINLYKTHQPNFGISETSGRAGLYERGCLELCELPDRTRNESHRGDPRSRLLLAGYLAFLAVLTNRRQIHIEPVSGILGPNELDPYVVGAGHTVTWNGTKAQITAATVRDLLRNTGLFTDVANGRMVWTHQSYAEFLAAWYLNLTQLPHNSLRPLFRSATDPTGGIVPALKETVAWLAELQPAFWHEILALDPMALVRSDLR</sequence>
<keyword evidence="2" id="KW-1185">Reference proteome</keyword>
<dbReference type="EMBL" id="VTWT01000004">
    <property type="protein sequence ID" value="KAA9338790.1"/>
    <property type="molecule type" value="Genomic_DNA"/>
</dbReference>